<dbReference type="SMART" id="SM00532">
    <property type="entry name" value="LIGANc"/>
    <property type="match status" value="1"/>
</dbReference>
<dbReference type="HAMAP" id="MF_01587">
    <property type="entry name" value="DNA_ligase_B"/>
    <property type="match status" value="1"/>
</dbReference>
<feature type="domain" description="NAD-dependent DNA ligase N-terminal" evidence="8">
    <location>
        <begin position="42"/>
        <end position="445"/>
    </location>
</feature>
<dbReference type="GO" id="GO:0003911">
    <property type="term" value="F:DNA ligase (NAD+) activity"/>
    <property type="evidence" value="ECO:0007669"/>
    <property type="project" value="UniProtKB-EC"/>
</dbReference>
<evidence type="ECO:0000256" key="3">
    <source>
        <dbReference type="ARBA" id="ARBA00022763"/>
    </source>
</evidence>
<evidence type="ECO:0000256" key="4">
    <source>
        <dbReference type="ARBA" id="ARBA00023027"/>
    </source>
</evidence>
<dbReference type="EC" id="6.5.1.2" evidence="7"/>
<dbReference type="SUPFAM" id="SSF50249">
    <property type="entry name" value="Nucleic acid-binding proteins"/>
    <property type="match status" value="1"/>
</dbReference>
<keyword evidence="3 7" id="KW-0227">DNA damage</keyword>
<dbReference type="Gene3D" id="2.40.50.140">
    <property type="entry name" value="Nucleic acid-binding proteins"/>
    <property type="match status" value="1"/>
</dbReference>
<dbReference type="Pfam" id="PF03120">
    <property type="entry name" value="OB_DNA_ligase"/>
    <property type="match status" value="1"/>
</dbReference>
<dbReference type="InterPro" id="IPR013840">
    <property type="entry name" value="DNAligase_N"/>
</dbReference>
<dbReference type="EMBL" id="CPYD01000015">
    <property type="protein sequence ID" value="CNF12067.1"/>
    <property type="molecule type" value="Genomic_DNA"/>
</dbReference>
<dbReference type="InterPro" id="IPR004150">
    <property type="entry name" value="NAD_DNA_ligase_OB"/>
</dbReference>
<evidence type="ECO:0000313" key="9">
    <source>
        <dbReference type="EMBL" id="CNF12067.1"/>
    </source>
</evidence>
<dbReference type="Pfam" id="PF01653">
    <property type="entry name" value="DNA_ligase_aden"/>
    <property type="match status" value="1"/>
</dbReference>
<dbReference type="InterPro" id="IPR013839">
    <property type="entry name" value="DNAligase_adenylation"/>
</dbReference>
<dbReference type="NCBIfam" id="NF005987">
    <property type="entry name" value="PRK08097.1"/>
    <property type="match status" value="1"/>
</dbReference>
<keyword evidence="5 7" id="KW-0234">DNA repair</keyword>
<sequence length="581" mass="65758">MFTKGGEGKDMDKLIILGMLLVSIFYGRASASVDCPSWTLREFKTEVSRLEKQLEEWDDAYFQQGNSLIEDDIYDQLRDRLNHWVRCVAIPEQRVNNALSPTISLKDRLSHPVAHTGLKKLHGEGALSEWFAERKNLWVQPKVDGVAVTLTYVQGNLTQAISRGDGAVGQNWTEKVKYIPAIPRFISQAPPLLVLHGELFLKVTNHKQKEAGGINARALVAGAMMKKPPSALLSDIGIFIWAWPDGPVVMTEKLRELRRMGFLLTKEFSMPVTSASDVVAWRQRWFESPLPFVTDGIVIRQEQEPAGHQWQSRGGYWSIAWKYPPFQQVAQVKSVNFTIGRTGKVSTILSLEPIRLDDKWVKKVNVGSVERWRSWDVIPGDQITVSLAGQGIPRLDNVVWRVENRHVVIPPNPALFHSLSCFRRQPASCNEQFIARLSWLSSRSGLNMAGISTGVWKAFIDHGLMNNLVEWLEFTPDDIAAVPGIGTAKAKTIYQQFQVAKERPFGEWLAALGLPKLAKKEDYPESWTDLLRRSNQEWLSMANLGKKRVKQIMAFTADSEVRQLADTLSHHQIKGFEFVER</sequence>
<comment type="caution">
    <text evidence="9">The sequence shown here is derived from an EMBL/GenBank/DDBJ whole genome shotgun (WGS) entry which is preliminary data.</text>
</comment>
<keyword evidence="2 7" id="KW-0235">DNA replication</keyword>
<evidence type="ECO:0000256" key="1">
    <source>
        <dbReference type="ARBA" id="ARBA00022598"/>
    </source>
</evidence>
<protein>
    <recommendedName>
        <fullName evidence="7">DNA ligase B</fullName>
        <ecNumber evidence="7">6.5.1.2</ecNumber>
    </recommendedName>
    <alternativeName>
        <fullName evidence="7">Polydeoxyribonucleotide synthase [NAD(+)] B</fullName>
    </alternativeName>
</protein>
<evidence type="ECO:0000256" key="2">
    <source>
        <dbReference type="ARBA" id="ARBA00022705"/>
    </source>
</evidence>
<dbReference type="InterPro" id="IPR020923">
    <property type="entry name" value="DNA_ligase_B"/>
</dbReference>
<evidence type="ECO:0000256" key="7">
    <source>
        <dbReference type="HAMAP-Rule" id="MF_01587"/>
    </source>
</evidence>
<dbReference type="Gene3D" id="1.10.150.20">
    <property type="entry name" value="5' to 3' exonuclease, C-terminal subdomain"/>
    <property type="match status" value="1"/>
</dbReference>
<proteinExistence type="inferred from homology"/>
<dbReference type="Gene3D" id="3.30.470.30">
    <property type="entry name" value="DNA ligase/mRNA capping enzyme"/>
    <property type="match status" value="1"/>
</dbReference>
<keyword evidence="10" id="KW-1185">Reference proteome</keyword>
<dbReference type="InterPro" id="IPR050326">
    <property type="entry name" value="NAD_dep_DNA_ligaseB"/>
</dbReference>
<comment type="function">
    <text evidence="7">Catalyzes the formation of phosphodiester linkages between 5'-phosphoryl and 3'-hydroxyl groups in double-stranded DNA using NAD as a coenzyme and as the energy source for the reaction.</text>
</comment>
<organism evidence="9 10">
    <name type="scientific">Yersinia nurmii</name>
    <dbReference type="NCBI Taxonomy" id="685706"/>
    <lineage>
        <taxon>Bacteria</taxon>
        <taxon>Pseudomonadati</taxon>
        <taxon>Pseudomonadota</taxon>
        <taxon>Gammaproteobacteria</taxon>
        <taxon>Enterobacterales</taxon>
        <taxon>Yersiniaceae</taxon>
        <taxon>Yersinia</taxon>
    </lineage>
</organism>
<reference evidence="9 10" key="1">
    <citation type="submission" date="2015-03" db="EMBL/GenBank/DDBJ databases">
        <authorList>
            <consortium name="Pathogen Informatics"/>
            <person name="Murphy D."/>
        </authorList>
    </citation>
    <scope>NUCLEOTIDE SEQUENCE [LARGE SCALE GENOMIC DNA]</scope>
    <source>
        <strain evidence="10">type strain: CIP110231</strain>
    </source>
</reference>
<evidence type="ECO:0000256" key="5">
    <source>
        <dbReference type="ARBA" id="ARBA00023204"/>
    </source>
</evidence>
<dbReference type="PANTHER" id="PTHR47810">
    <property type="entry name" value="DNA LIGASE"/>
    <property type="match status" value="1"/>
</dbReference>
<name>A0ABP1YLC4_9GAMM</name>
<feature type="active site" description="N6-AMP-lysine intermediate" evidence="7">
    <location>
        <position position="142"/>
    </location>
</feature>
<dbReference type="InterPro" id="IPR012340">
    <property type="entry name" value="NA-bd_OB-fold"/>
</dbReference>
<dbReference type="Proteomes" id="UP000040578">
    <property type="component" value="Unassembled WGS sequence"/>
</dbReference>
<dbReference type="PANTHER" id="PTHR47810:SF1">
    <property type="entry name" value="DNA LIGASE B"/>
    <property type="match status" value="1"/>
</dbReference>
<accession>A0ABP1YLC4</accession>
<dbReference type="SUPFAM" id="SSF47781">
    <property type="entry name" value="RuvA domain 2-like"/>
    <property type="match status" value="1"/>
</dbReference>
<evidence type="ECO:0000256" key="6">
    <source>
        <dbReference type="ARBA" id="ARBA00034005"/>
    </source>
</evidence>
<dbReference type="SUPFAM" id="SSF56091">
    <property type="entry name" value="DNA ligase/mRNA capping enzyme, catalytic domain"/>
    <property type="match status" value="1"/>
</dbReference>
<comment type="catalytic activity">
    <reaction evidence="6 7">
        <text>NAD(+) + (deoxyribonucleotide)n-3'-hydroxyl + 5'-phospho-(deoxyribonucleotide)m = (deoxyribonucleotide)n+m + AMP + beta-nicotinamide D-nucleotide.</text>
        <dbReference type="EC" id="6.5.1.2"/>
    </reaction>
</comment>
<comment type="similarity">
    <text evidence="7">Belongs to the NAD-dependent DNA ligase family. LigB subfamily.</text>
</comment>
<gene>
    <name evidence="7 9" type="primary">ligB</name>
    <name evidence="9" type="ORF">ERS137967_03363</name>
</gene>
<evidence type="ECO:0000313" key="10">
    <source>
        <dbReference type="Proteomes" id="UP000040578"/>
    </source>
</evidence>
<dbReference type="Gene3D" id="1.10.287.610">
    <property type="entry name" value="Helix hairpin bin"/>
    <property type="match status" value="1"/>
</dbReference>
<keyword evidence="4 7" id="KW-0520">NAD</keyword>
<keyword evidence="1 7" id="KW-0436">Ligase</keyword>
<evidence type="ECO:0000259" key="8">
    <source>
        <dbReference type="SMART" id="SM00532"/>
    </source>
</evidence>
<dbReference type="InterPro" id="IPR010994">
    <property type="entry name" value="RuvA_2-like"/>
</dbReference>